<feature type="non-terminal residue" evidence="2">
    <location>
        <position position="1"/>
    </location>
</feature>
<dbReference type="OrthoDB" id="3262862at2759"/>
<accession>A0A4S4KM87</accession>
<evidence type="ECO:0000256" key="1">
    <source>
        <dbReference type="SAM" id="MobiDB-lite"/>
    </source>
</evidence>
<dbReference type="AlphaFoldDB" id="A0A4S4KM87"/>
<keyword evidence="3" id="KW-1185">Reference proteome</keyword>
<proteinExistence type="predicted"/>
<dbReference type="EMBL" id="SGPK01000713">
    <property type="protein sequence ID" value="THG98857.1"/>
    <property type="molecule type" value="Genomic_DNA"/>
</dbReference>
<sequence length="325" mass="35106">LSRHIRAPKPAPPQQQRYYEEEEAARIAQWPGYNDAGIRAWASAIPPGCGSHTPEALSYCPDVPRVRPEFPLSRQRPALPALCKNTTEPARTTYTHSPSASPIAASLSPRAVAQTQPLANCSVSSLVTALTESIATPDSPDAHAHASPARVSRPKPGVLENLTLRFRTRNGAPPAAPIPTLEIMKTTTTTTTTSMNSPNSPIESKKAQKIGASKNSTAGFTVLGTTHLNSRDEDDVFTYPFGQNHQAAFPDVEIKESLLAGKRGVWIAGRDGRTGCGYGPAYYEKGYLRSQTTYRAPLDLPLGSDRGRELELAAYKSRGRKPARP</sequence>
<feature type="region of interest" description="Disordered" evidence="1">
    <location>
        <begin position="190"/>
        <end position="211"/>
    </location>
</feature>
<evidence type="ECO:0000313" key="2">
    <source>
        <dbReference type="EMBL" id="THG98857.1"/>
    </source>
</evidence>
<name>A0A4S4KM87_9AGAM</name>
<gene>
    <name evidence="2" type="ORF">EW145_g7357</name>
</gene>
<reference evidence="2 3" key="1">
    <citation type="submission" date="2019-02" db="EMBL/GenBank/DDBJ databases">
        <title>Genome sequencing of the rare red list fungi Phellinidium pouzarii.</title>
        <authorList>
            <person name="Buettner E."/>
            <person name="Kellner H."/>
        </authorList>
    </citation>
    <scope>NUCLEOTIDE SEQUENCE [LARGE SCALE GENOMIC DNA]</scope>
    <source>
        <strain evidence="2 3">DSM 108285</strain>
    </source>
</reference>
<comment type="caution">
    <text evidence="2">The sequence shown here is derived from an EMBL/GenBank/DDBJ whole genome shotgun (WGS) entry which is preliminary data.</text>
</comment>
<organism evidence="2 3">
    <name type="scientific">Phellinidium pouzarii</name>
    <dbReference type="NCBI Taxonomy" id="167371"/>
    <lineage>
        <taxon>Eukaryota</taxon>
        <taxon>Fungi</taxon>
        <taxon>Dikarya</taxon>
        <taxon>Basidiomycota</taxon>
        <taxon>Agaricomycotina</taxon>
        <taxon>Agaricomycetes</taxon>
        <taxon>Hymenochaetales</taxon>
        <taxon>Hymenochaetaceae</taxon>
        <taxon>Phellinidium</taxon>
    </lineage>
</organism>
<protein>
    <submittedName>
        <fullName evidence="2">Uncharacterized protein</fullName>
    </submittedName>
</protein>
<dbReference type="Proteomes" id="UP000308199">
    <property type="component" value="Unassembled WGS sequence"/>
</dbReference>
<evidence type="ECO:0000313" key="3">
    <source>
        <dbReference type="Proteomes" id="UP000308199"/>
    </source>
</evidence>
<feature type="region of interest" description="Disordered" evidence="1">
    <location>
        <begin position="136"/>
        <end position="156"/>
    </location>
</feature>